<feature type="transmembrane region" description="Helical" evidence="7">
    <location>
        <begin position="424"/>
        <end position="441"/>
    </location>
</feature>
<feature type="transmembrane region" description="Helical" evidence="7">
    <location>
        <begin position="321"/>
        <end position="345"/>
    </location>
</feature>
<feature type="transmembrane region" description="Helical" evidence="7">
    <location>
        <begin position="246"/>
        <end position="266"/>
    </location>
</feature>
<feature type="transmembrane region" description="Helical" evidence="7">
    <location>
        <begin position="68"/>
        <end position="88"/>
    </location>
</feature>
<sequence length="525" mass="55100">MDKIENRTTGEQKRTGEAAAIEAPAKAGAREWLGLGVLALPTLLMSMDISVLYLALPHLAADLAPSSTQMLWMVDIYGFTLAGFLIIMGKLADRIGRRKLLMIGAATFGVASVLVAYSSSAEMLIATRALLGIAGATLMPSTLSLLRNMFLDPQQRSSAIGVWMMCLVAGSVLGPVVGGLMLEWFWWGSVFLLGVPVMLLLLVTAPSLLPEYREPTNERLDLLSAIMSLAAILCVVYGIKSMAKEGLDVLSILIIAAGLLIGWGFVYRQNDVKDPLVDIRLFRLPVFSGALCMMLLGLLTISGLNFYIAQYLQLVQHLSPFMAGLWLIPSAGGIIMGSVAAPWFVRRFPPAYVIGTGLFISCTGLAAITQVEAASALSVLVVGSVVFSIGIAPLTVLGTDLIIGAAPPEKAGSASAISETSAELGAALGITIMGSIATAVYDRQISRSLPEELPVSAVQAVKDSLPSAVEASAALPAELAAEVVGLAREAFTVGLNTIAATSAVLALLVAGLTVFLLRNVSARTE</sequence>
<evidence type="ECO:0000256" key="2">
    <source>
        <dbReference type="ARBA" id="ARBA00022448"/>
    </source>
</evidence>
<reference evidence="9 10" key="1">
    <citation type="submission" date="2017-07" db="EMBL/GenBank/DDBJ databases">
        <title>Isolation and whole genome analysis of endospore-forming bacteria from heroin.</title>
        <authorList>
            <person name="Kalinowski J."/>
            <person name="Ahrens B."/>
            <person name="Al-Dilaimi A."/>
            <person name="Winkler A."/>
            <person name="Wibberg D."/>
            <person name="Schleenbecker U."/>
            <person name="Ruckert C."/>
            <person name="Wolfel R."/>
            <person name="Grass G."/>
        </authorList>
    </citation>
    <scope>NUCLEOTIDE SEQUENCE [LARGE SCALE GENOMIC DNA]</scope>
    <source>
        <strain evidence="9 10">7537-G1</strain>
    </source>
</reference>
<evidence type="ECO:0000256" key="3">
    <source>
        <dbReference type="ARBA" id="ARBA00022475"/>
    </source>
</evidence>
<keyword evidence="6 7" id="KW-0472">Membrane</keyword>
<evidence type="ECO:0000256" key="1">
    <source>
        <dbReference type="ARBA" id="ARBA00004651"/>
    </source>
</evidence>
<feature type="domain" description="Major facilitator superfamily (MFS) profile" evidence="8">
    <location>
        <begin position="34"/>
        <end position="521"/>
    </location>
</feature>
<feature type="transmembrane region" description="Helical" evidence="7">
    <location>
        <begin position="32"/>
        <end position="56"/>
    </location>
</feature>
<name>A0A268EHV7_9BACL</name>
<feature type="transmembrane region" description="Helical" evidence="7">
    <location>
        <begin position="286"/>
        <end position="309"/>
    </location>
</feature>
<evidence type="ECO:0000259" key="8">
    <source>
        <dbReference type="PROSITE" id="PS50850"/>
    </source>
</evidence>
<dbReference type="InterPro" id="IPR036259">
    <property type="entry name" value="MFS_trans_sf"/>
</dbReference>
<dbReference type="Gene3D" id="1.20.1720.10">
    <property type="entry name" value="Multidrug resistance protein D"/>
    <property type="match status" value="1"/>
</dbReference>
<feature type="transmembrane region" description="Helical" evidence="7">
    <location>
        <begin position="184"/>
        <end position="208"/>
    </location>
</feature>
<dbReference type="SUPFAM" id="SSF103473">
    <property type="entry name" value="MFS general substrate transporter"/>
    <property type="match status" value="1"/>
</dbReference>
<protein>
    <submittedName>
        <fullName evidence="9">MFS transporter</fullName>
    </submittedName>
</protein>
<comment type="caution">
    <text evidence="9">The sequence shown here is derived from an EMBL/GenBank/DDBJ whole genome shotgun (WGS) entry which is preliminary data.</text>
</comment>
<dbReference type="InterPro" id="IPR020846">
    <property type="entry name" value="MFS_dom"/>
</dbReference>
<evidence type="ECO:0000256" key="5">
    <source>
        <dbReference type="ARBA" id="ARBA00022989"/>
    </source>
</evidence>
<dbReference type="PANTHER" id="PTHR42718:SF47">
    <property type="entry name" value="METHYL VIOLOGEN RESISTANCE PROTEIN SMVA"/>
    <property type="match status" value="1"/>
</dbReference>
<accession>A0A268EHV7</accession>
<evidence type="ECO:0000256" key="4">
    <source>
        <dbReference type="ARBA" id="ARBA00022692"/>
    </source>
</evidence>
<dbReference type="AlphaFoldDB" id="A0A268EHV7"/>
<gene>
    <name evidence="9" type="ORF">CHH67_21710</name>
</gene>
<dbReference type="Gene3D" id="1.20.1250.20">
    <property type="entry name" value="MFS general substrate transporter like domains"/>
    <property type="match status" value="1"/>
</dbReference>
<dbReference type="GO" id="GO:0005886">
    <property type="term" value="C:plasma membrane"/>
    <property type="evidence" value="ECO:0007669"/>
    <property type="project" value="UniProtKB-SubCell"/>
</dbReference>
<dbReference type="PANTHER" id="PTHR42718">
    <property type="entry name" value="MAJOR FACILITATOR SUPERFAMILY MULTIDRUG TRANSPORTER MFSC"/>
    <property type="match status" value="1"/>
</dbReference>
<dbReference type="Proteomes" id="UP000215596">
    <property type="component" value="Unassembled WGS sequence"/>
</dbReference>
<comment type="subcellular location">
    <subcellularLocation>
        <location evidence="1">Cell membrane</location>
        <topology evidence="1">Multi-pass membrane protein</topology>
    </subcellularLocation>
</comment>
<feature type="transmembrane region" description="Helical" evidence="7">
    <location>
        <begin position="377"/>
        <end position="403"/>
    </location>
</feature>
<organism evidence="9 10">
    <name type="scientific">Paenibacillus campinasensis</name>
    <dbReference type="NCBI Taxonomy" id="66347"/>
    <lineage>
        <taxon>Bacteria</taxon>
        <taxon>Bacillati</taxon>
        <taxon>Bacillota</taxon>
        <taxon>Bacilli</taxon>
        <taxon>Bacillales</taxon>
        <taxon>Paenibacillaceae</taxon>
        <taxon>Paenibacillus</taxon>
    </lineage>
</organism>
<dbReference type="EMBL" id="NPBY01000076">
    <property type="protein sequence ID" value="PAD72679.1"/>
    <property type="molecule type" value="Genomic_DNA"/>
</dbReference>
<dbReference type="Pfam" id="PF07690">
    <property type="entry name" value="MFS_1"/>
    <property type="match status" value="1"/>
</dbReference>
<feature type="transmembrane region" description="Helical" evidence="7">
    <location>
        <begin position="352"/>
        <end position="371"/>
    </location>
</feature>
<dbReference type="PROSITE" id="PS00216">
    <property type="entry name" value="SUGAR_TRANSPORT_1"/>
    <property type="match status" value="1"/>
</dbReference>
<evidence type="ECO:0000313" key="9">
    <source>
        <dbReference type="EMBL" id="PAD72679.1"/>
    </source>
</evidence>
<feature type="transmembrane region" description="Helical" evidence="7">
    <location>
        <begin position="220"/>
        <end position="240"/>
    </location>
</feature>
<dbReference type="RefSeq" id="WP_095267469.1">
    <property type="nucleotide sequence ID" value="NZ_NPBY01000076.1"/>
</dbReference>
<dbReference type="OrthoDB" id="9781469at2"/>
<evidence type="ECO:0000256" key="7">
    <source>
        <dbReference type="SAM" id="Phobius"/>
    </source>
</evidence>
<keyword evidence="4 7" id="KW-0812">Transmembrane</keyword>
<dbReference type="InterPro" id="IPR005829">
    <property type="entry name" value="Sugar_transporter_CS"/>
</dbReference>
<feature type="transmembrane region" description="Helical" evidence="7">
    <location>
        <begin position="158"/>
        <end position="178"/>
    </location>
</feature>
<dbReference type="GO" id="GO:0022857">
    <property type="term" value="F:transmembrane transporter activity"/>
    <property type="evidence" value="ECO:0007669"/>
    <property type="project" value="InterPro"/>
</dbReference>
<keyword evidence="2" id="KW-0813">Transport</keyword>
<dbReference type="InterPro" id="IPR011701">
    <property type="entry name" value="MFS"/>
</dbReference>
<dbReference type="CDD" id="cd17321">
    <property type="entry name" value="MFS_MMR_MDR_like"/>
    <property type="match status" value="1"/>
</dbReference>
<keyword evidence="3" id="KW-1003">Cell membrane</keyword>
<evidence type="ECO:0000313" key="10">
    <source>
        <dbReference type="Proteomes" id="UP000215596"/>
    </source>
</evidence>
<dbReference type="PROSITE" id="PS50850">
    <property type="entry name" value="MFS"/>
    <property type="match status" value="1"/>
</dbReference>
<feature type="transmembrane region" description="Helical" evidence="7">
    <location>
        <begin position="498"/>
        <end position="517"/>
    </location>
</feature>
<feature type="transmembrane region" description="Helical" evidence="7">
    <location>
        <begin position="100"/>
        <end position="119"/>
    </location>
</feature>
<proteinExistence type="predicted"/>
<feature type="transmembrane region" description="Helical" evidence="7">
    <location>
        <begin position="125"/>
        <end position="146"/>
    </location>
</feature>
<evidence type="ECO:0000256" key="6">
    <source>
        <dbReference type="ARBA" id="ARBA00023136"/>
    </source>
</evidence>
<keyword evidence="5 7" id="KW-1133">Transmembrane helix</keyword>